<sequence>MHEFVSALDTYMRWHNEARIKISLGSRSPIEYRRTMGSAEYQSKFFAAPPPDQRRIGANNGPLRPRIIG</sequence>
<dbReference type="EMBL" id="AUZX01011265">
    <property type="protein sequence ID" value="EQD43922.1"/>
    <property type="molecule type" value="Genomic_DNA"/>
</dbReference>
<dbReference type="AlphaFoldDB" id="T0ZHL9"/>
<evidence type="ECO:0000313" key="2">
    <source>
        <dbReference type="EMBL" id="EQD43922.1"/>
    </source>
</evidence>
<gene>
    <name evidence="2" type="ORF">B1A_15354</name>
</gene>
<evidence type="ECO:0000256" key="1">
    <source>
        <dbReference type="SAM" id="MobiDB-lite"/>
    </source>
</evidence>
<proteinExistence type="predicted"/>
<accession>T0ZHL9</accession>
<name>T0ZHL9_9ZZZZ</name>
<comment type="caution">
    <text evidence="2">The sequence shown here is derived from an EMBL/GenBank/DDBJ whole genome shotgun (WGS) entry which is preliminary data.</text>
</comment>
<dbReference type="GO" id="GO:0015074">
    <property type="term" value="P:DNA integration"/>
    <property type="evidence" value="ECO:0007669"/>
    <property type="project" value="InterPro"/>
</dbReference>
<reference evidence="2" key="1">
    <citation type="submission" date="2013-08" db="EMBL/GenBank/DDBJ databases">
        <authorList>
            <person name="Mendez C."/>
            <person name="Richter M."/>
            <person name="Ferrer M."/>
            <person name="Sanchez J."/>
        </authorList>
    </citation>
    <scope>NUCLEOTIDE SEQUENCE</scope>
</reference>
<reference evidence="2" key="2">
    <citation type="journal article" date="2014" name="ISME J.">
        <title>Microbial stratification in low pH oxic and suboxic macroscopic growths along an acid mine drainage.</title>
        <authorList>
            <person name="Mendez-Garcia C."/>
            <person name="Mesa V."/>
            <person name="Sprenger R.R."/>
            <person name="Richter M."/>
            <person name="Diez M.S."/>
            <person name="Solano J."/>
            <person name="Bargiela R."/>
            <person name="Golyshina O.V."/>
            <person name="Manteca A."/>
            <person name="Ramos J.L."/>
            <person name="Gallego J.R."/>
            <person name="Llorente I."/>
            <person name="Martins Dos Santos V.A."/>
            <person name="Jensen O.N."/>
            <person name="Pelaez A.I."/>
            <person name="Sanchez J."/>
            <person name="Ferrer M."/>
        </authorList>
    </citation>
    <scope>NUCLEOTIDE SEQUENCE</scope>
</reference>
<feature type="region of interest" description="Disordered" evidence="1">
    <location>
        <begin position="48"/>
        <end position="69"/>
    </location>
</feature>
<organism evidence="2">
    <name type="scientific">mine drainage metagenome</name>
    <dbReference type="NCBI Taxonomy" id="410659"/>
    <lineage>
        <taxon>unclassified sequences</taxon>
        <taxon>metagenomes</taxon>
        <taxon>ecological metagenomes</taxon>
    </lineage>
</organism>
<protein>
    <submittedName>
        <fullName evidence="2">Transposase</fullName>
    </submittedName>
</protein>